<sequence length="168" mass="18067">MKVLAKFLALAAIAITATSALPTTTDTNLVARQPSDPPWCKPCPPGKYCQCDSNLQCFPITGTGVFADYYTPAIETFCTRFNGASLSTNSAFREVYSIPPGTDNTVALSLTNPFCDADAYFDYEGCVPTFYNILLGCNTGESPHKKNVGGTYMYGCGHYMLQHSGPGI</sequence>
<dbReference type="RefSeq" id="XP_033673618.1">
    <property type="nucleotide sequence ID" value="XM_033803728.1"/>
</dbReference>
<accession>A0A6A6D3L8</accession>
<name>A0A6A6D3L8_ZASCE</name>
<protein>
    <submittedName>
        <fullName evidence="2">Uncharacterized protein</fullName>
    </submittedName>
</protein>
<proteinExistence type="predicted"/>
<reference evidence="2" key="1">
    <citation type="journal article" date="2020" name="Stud. Mycol.">
        <title>101 Dothideomycetes genomes: a test case for predicting lifestyles and emergence of pathogens.</title>
        <authorList>
            <person name="Haridas S."/>
            <person name="Albert R."/>
            <person name="Binder M."/>
            <person name="Bloem J."/>
            <person name="Labutti K."/>
            <person name="Salamov A."/>
            <person name="Andreopoulos B."/>
            <person name="Baker S."/>
            <person name="Barry K."/>
            <person name="Bills G."/>
            <person name="Bluhm B."/>
            <person name="Cannon C."/>
            <person name="Castanera R."/>
            <person name="Culley D."/>
            <person name="Daum C."/>
            <person name="Ezra D."/>
            <person name="Gonzalez J."/>
            <person name="Henrissat B."/>
            <person name="Kuo A."/>
            <person name="Liang C."/>
            <person name="Lipzen A."/>
            <person name="Lutzoni F."/>
            <person name="Magnuson J."/>
            <person name="Mondo S."/>
            <person name="Nolan M."/>
            <person name="Ohm R."/>
            <person name="Pangilinan J."/>
            <person name="Park H.-J."/>
            <person name="Ramirez L."/>
            <person name="Alfaro M."/>
            <person name="Sun H."/>
            <person name="Tritt A."/>
            <person name="Yoshinaga Y."/>
            <person name="Zwiers L.-H."/>
            <person name="Turgeon B."/>
            <person name="Goodwin S."/>
            <person name="Spatafora J."/>
            <person name="Crous P."/>
            <person name="Grigoriev I."/>
        </authorList>
    </citation>
    <scope>NUCLEOTIDE SEQUENCE</scope>
    <source>
        <strain evidence="2">ATCC 36951</strain>
    </source>
</reference>
<organism evidence="2 3">
    <name type="scientific">Zasmidium cellare ATCC 36951</name>
    <dbReference type="NCBI Taxonomy" id="1080233"/>
    <lineage>
        <taxon>Eukaryota</taxon>
        <taxon>Fungi</taxon>
        <taxon>Dikarya</taxon>
        <taxon>Ascomycota</taxon>
        <taxon>Pezizomycotina</taxon>
        <taxon>Dothideomycetes</taxon>
        <taxon>Dothideomycetidae</taxon>
        <taxon>Mycosphaerellales</taxon>
        <taxon>Mycosphaerellaceae</taxon>
        <taxon>Zasmidium</taxon>
    </lineage>
</organism>
<keyword evidence="3" id="KW-1185">Reference proteome</keyword>
<dbReference type="GeneID" id="54557000"/>
<dbReference type="Proteomes" id="UP000799537">
    <property type="component" value="Unassembled WGS sequence"/>
</dbReference>
<dbReference type="EMBL" id="ML993580">
    <property type="protein sequence ID" value="KAF2172729.1"/>
    <property type="molecule type" value="Genomic_DNA"/>
</dbReference>
<keyword evidence="1" id="KW-0732">Signal</keyword>
<evidence type="ECO:0000313" key="2">
    <source>
        <dbReference type="EMBL" id="KAF2172729.1"/>
    </source>
</evidence>
<dbReference type="AlphaFoldDB" id="A0A6A6D3L8"/>
<feature type="chain" id="PRO_5025631582" evidence="1">
    <location>
        <begin position="21"/>
        <end position="168"/>
    </location>
</feature>
<evidence type="ECO:0000256" key="1">
    <source>
        <dbReference type="SAM" id="SignalP"/>
    </source>
</evidence>
<feature type="signal peptide" evidence="1">
    <location>
        <begin position="1"/>
        <end position="20"/>
    </location>
</feature>
<gene>
    <name evidence="2" type="ORF">M409DRAFT_16690</name>
</gene>
<evidence type="ECO:0000313" key="3">
    <source>
        <dbReference type="Proteomes" id="UP000799537"/>
    </source>
</evidence>